<comment type="caution">
    <text evidence="1">The sequence shown here is derived from an EMBL/GenBank/DDBJ whole genome shotgun (WGS) entry which is preliminary data.</text>
</comment>
<protein>
    <submittedName>
        <fullName evidence="1">Uncharacterized protein</fullName>
    </submittedName>
</protein>
<proteinExistence type="predicted"/>
<keyword evidence="2" id="KW-1185">Reference proteome</keyword>
<dbReference type="HOGENOM" id="CLU_3310071_0_0_9"/>
<dbReference type="STRING" id="411483.FAEPRAA2165_03197"/>
<name>C7HA43_FAED2</name>
<dbReference type="EMBL" id="ACOP02000085">
    <property type="protein sequence ID" value="EEU95218.1"/>
    <property type="molecule type" value="Genomic_DNA"/>
</dbReference>
<gene>
    <name evidence="1" type="ORF">FAEPRAA2165_03197</name>
</gene>
<evidence type="ECO:0000313" key="2">
    <source>
        <dbReference type="Proteomes" id="UP000004619"/>
    </source>
</evidence>
<evidence type="ECO:0000313" key="1">
    <source>
        <dbReference type="EMBL" id="EEU95218.1"/>
    </source>
</evidence>
<accession>C7HA43</accession>
<sequence length="39" mass="4516">MCKSTFANWAENRYNDFVQRVALMRKTGCMSATSFFCLS</sequence>
<organism evidence="1 2">
    <name type="scientific">Faecalibacterium duncaniae (strain DSM 17677 / JCM 31915 / A2-165)</name>
    <name type="common">Faecalibacterium prausnitzii</name>
    <dbReference type="NCBI Taxonomy" id="411483"/>
    <lineage>
        <taxon>Bacteria</taxon>
        <taxon>Bacillati</taxon>
        <taxon>Bacillota</taxon>
        <taxon>Clostridia</taxon>
        <taxon>Eubacteriales</taxon>
        <taxon>Oscillospiraceae</taxon>
        <taxon>Faecalibacterium</taxon>
    </lineage>
</organism>
<dbReference type="Proteomes" id="UP000004619">
    <property type="component" value="Unassembled WGS sequence"/>
</dbReference>
<dbReference type="AlphaFoldDB" id="C7HA43"/>
<reference evidence="1" key="1">
    <citation type="submission" date="2009-08" db="EMBL/GenBank/DDBJ databases">
        <authorList>
            <person name="Weinstock G."/>
            <person name="Sodergren E."/>
            <person name="Clifton S."/>
            <person name="Fulton L."/>
            <person name="Fulton B."/>
            <person name="Courtney L."/>
            <person name="Fronick C."/>
            <person name="Harrison M."/>
            <person name="Strong C."/>
            <person name="Farmer C."/>
            <person name="Delahaunty K."/>
            <person name="Markovic C."/>
            <person name="Hall O."/>
            <person name="Minx P."/>
            <person name="Tomlinson C."/>
            <person name="Mitreva M."/>
            <person name="Nelson J."/>
            <person name="Hou S."/>
            <person name="Wollam A."/>
            <person name="Pepin K.H."/>
            <person name="Johnson M."/>
            <person name="Bhonagiri V."/>
            <person name="Nash W.E."/>
            <person name="Warren W."/>
            <person name="Chinwalla A."/>
            <person name="Mardis E.R."/>
            <person name="Wilson R.K."/>
        </authorList>
    </citation>
    <scope>NUCLEOTIDE SEQUENCE [LARGE SCALE GENOMIC DNA]</scope>
    <source>
        <strain evidence="1">A2-165</strain>
    </source>
</reference>